<dbReference type="Gene3D" id="1.10.287.470">
    <property type="entry name" value="Helix hairpin bin"/>
    <property type="match status" value="1"/>
</dbReference>
<dbReference type="RefSeq" id="WP_245953620.1">
    <property type="nucleotide sequence ID" value="NZ_QRDP01000004.1"/>
</dbReference>
<organism evidence="7 8">
    <name type="scientific">Parasphingopyxis lamellibrachiae</name>
    <dbReference type="NCBI Taxonomy" id="680125"/>
    <lineage>
        <taxon>Bacteria</taxon>
        <taxon>Pseudomonadati</taxon>
        <taxon>Pseudomonadota</taxon>
        <taxon>Alphaproteobacteria</taxon>
        <taxon>Sphingomonadales</taxon>
        <taxon>Sphingomonadaceae</taxon>
        <taxon>Parasphingopyxis</taxon>
    </lineage>
</organism>
<keyword evidence="2" id="KW-0175">Coiled coil</keyword>
<name>A0A3D9FCE3_9SPHN</name>
<comment type="subcellular location">
    <subcellularLocation>
        <location evidence="1">Cell envelope</location>
    </subcellularLocation>
</comment>
<sequence>MADQGHTVVSESATGTETEEPARKRSAMRAVLMLVVPLIVIGFGVYWYVTSGRYVSTDNAYVQQDIIEISPEVSGRIVAVMVEQNQQVEAGDILFRIDPEPYRIAVQQAEADISDAQLALDRAETAVSTSGVDISTAQANVEYARRNLARERELMERGFNTRARVESFENQLSEARARLNAARAAQQDARAAVGGASSRRARSEYPAIAAARARREEAQLNLERTVVRAPVSGTISEVDRLQIGQMASAGGTVVTIVARNETWIEANFKETDLDRMRVGQPARITFDAYPDLIVQGRVGSIGAGTGAEFSILPPQNATGNWVKVTQRVPVRIEIEGTPSRQMITGLSADVRVDIRNDGER</sequence>
<dbReference type="PANTHER" id="PTHR30386:SF19">
    <property type="entry name" value="MULTIDRUG EXPORT PROTEIN EMRA-RELATED"/>
    <property type="match status" value="1"/>
</dbReference>
<evidence type="ECO:0000313" key="7">
    <source>
        <dbReference type="EMBL" id="RED15480.1"/>
    </source>
</evidence>
<gene>
    <name evidence="7" type="ORF">DFR46_0474</name>
</gene>
<evidence type="ECO:0000256" key="2">
    <source>
        <dbReference type="SAM" id="Coils"/>
    </source>
</evidence>
<evidence type="ECO:0000313" key="8">
    <source>
        <dbReference type="Proteomes" id="UP000256310"/>
    </source>
</evidence>
<dbReference type="Pfam" id="PF25917">
    <property type="entry name" value="BSH_RND"/>
    <property type="match status" value="1"/>
</dbReference>
<proteinExistence type="predicted"/>
<dbReference type="AlphaFoldDB" id="A0A3D9FCE3"/>
<dbReference type="GO" id="GO:0030313">
    <property type="term" value="C:cell envelope"/>
    <property type="evidence" value="ECO:0007669"/>
    <property type="project" value="UniProtKB-SubCell"/>
</dbReference>
<feature type="coiled-coil region" evidence="2">
    <location>
        <begin position="165"/>
        <end position="228"/>
    </location>
</feature>
<keyword evidence="4" id="KW-0812">Transmembrane</keyword>
<dbReference type="InterPro" id="IPR058625">
    <property type="entry name" value="MdtA-like_BSH"/>
</dbReference>
<dbReference type="EMBL" id="QRDP01000004">
    <property type="protein sequence ID" value="RED15480.1"/>
    <property type="molecule type" value="Genomic_DNA"/>
</dbReference>
<dbReference type="InterPro" id="IPR050739">
    <property type="entry name" value="MFP"/>
</dbReference>
<keyword evidence="4" id="KW-0472">Membrane</keyword>
<dbReference type="Gene3D" id="2.40.30.170">
    <property type="match status" value="1"/>
</dbReference>
<feature type="compositionally biased region" description="Polar residues" evidence="3">
    <location>
        <begin position="7"/>
        <end position="16"/>
    </location>
</feature>
<evidence type="ECO:0000256" key="4">
    <source>
        <dbReference type="SAM" id="Phobius"/>
    </source>
</evidence>
<dbReference type="Gene3D" id="2.40.50.100">
    <property type="match status" value="1"/>
</dbReference>
<feature type="domain" description="p-hydroxybenzoic acid efflux pump subunit AaeA-like beta-barrel" evidence="6">
    <location>
        <begin position="263"/>
        <end position="352"/>
    </location>
</feature>
<evidence type="ECO:0000256" key="3">
    <source>
        <dbReference type="SAM" id="MobiDB-lite"/>
    </source>
</evidence>
<evidence type="ECO:0000259" key="5">
    <source>
        <dbReference type="Pfam" id="PF25917"/>
    </source>
</evidence>
<dbReference type="InterPro" id="IPR058634">
    <property type="entry name" value="AaeA-lik-b-barrel"/>
</dbReference>
<dbReference type="PANTHER" id="PTHR30386">
    <property type="entry name" value="MEMBRANE FUSION SUBUNIT OF EMRAB-TOLC MULTIDRUG EFFLUX PUMP"/>
    <property type="match status" value="1"/>
</dbReference>
<feature type="region of interest" description="Disordered" evidence="3">
    <location>
        <begin position="1"/>
        <end position="22"/>
    </location>
</feature>
<protein>
    <submittedName>
        <fullName evidence="7">Membrane fusion protein (Multidrug efflux system)</fullName>
    </submittedName>
</protein>
<feature type="domain" description="Multidrug resistance protein MdtA-like barrel-sandwich hybrid" evidence="5">
    <location>
        <begin position="66"/>
        <end position="257"/>
    </location>
</feature>
<dbReference type="SUPFAM" id="SSF111369">
    <property type="entry name" value="HlyD-like secretion proteins"/>
    <property type="match status" value="2"/>
</dbReference>
<dbReference type="Pfam" id="PF25963">
    <property type="entry name" value="Beta-barrel_AAEA"/>
    <property type="match status" value="1"/>
</dbReference>
<keyword evidence="4" id="KW-1133">Transmembrane helix</keyword>
<feature type="transmembrane region" description="Helical" evidence="4">
    <location>
        <begin position="30"/>
        <end position="49"/>
    </location>
</feature>
<accession>A0A3D9FCE3</accession>
<dbReference type="GO" id="GO:0055085">
    <property type="term" value="P:transmembrane transport"/>
    <property type="evidence" value="ECO:0007669"/>
    <property type="project" value="InterPro"/>
</dbReference>
<reference evidence="7 8" key="1">
    <citation type="submission" date="2018-07" db="EMBL/GenBank/DDBJ databases">
        <title>Genomic Encyclopedia of Type Strains, Phase IV (KMG-IV): sequencing the most valuable type-strain genomes for metagenomic binning, comparative biology and taxonomic classification.</title>
        <authorList>
            <person name="Goeker M."/>
        </authorList>
    </citation>
    <scope>NUCLEOTIDE SEQUENCE [LARGE SCALE GENOMIC DNA]</scope>
    <source>
        <strain evidence="7 8">DSM 26725</strain>
    </source>
</reference>
<evidence type="ECO:0000256" key="1">
    <source>
        <dbReference type="ARBA" id="ARBA00004196"/>
    </source>
</evidence>
<dbReference type="Proteomes" id="UP000256310">
    <property type="component" value="Unassembled WGS sequence"/>
</dbReference>
<keyword evidence="8" id="KW-1185">Reference proteome</keyword>
<comment type="caution">
    <text evidence="7">The sequence shown here is derived from an EMBL/GenBank/DDBJ whole genome shotgun (WGS) entry which is preliminary data.</text>
</comment>
<evidence type="ECO:0000259" key="6">
    <source>
        <dbReference type="Pfam" id="PF25963"/>
    </source>
</evidence>